<dbReference type="Pfam" id="PF07714">
    <property type="entry name" value="PK_Tyr_Ser-Thr"/>
    <property type="match status" value="1"/>
</dbReference>
<keyword evidence="12" id="KW-0472">Membrane</keyword>
<dbReference type="InterPro" id="IPR050647">
    <property type="entry name" value="Plant_LRR-RLKs"/>
</dbReference>
<dbReference type="SUPFAM" id="SSF52058">
    <property type="entry name" value="L domain-like"/>
    <property type="match status" value="1"/>
</dbReference>
<evidence type="ECO:0000256" key="3">
    <source>
        <dbReference type="ARBA" id="ARBA00022527"/>
    </source>
</evidence>
<keyword evidence="18" id="KW-1185">Reference proteome</keyword>
<dbReference type="InterPro" id="IPR008271">
    <property type="entry name" value="Ser/Thr_kinase_AS"/>
</dbReference>
<keyword evidence="8 14" id="KW-0547">Nucleotide-binding</keyword>
<dbReference type="Gene3D" id="1.10.510.10">
    <property type="entry name" value="Transferase(Phosphotransferase) domain 1"/>
    <property type="match status" value="1"/>
</dbReference>
<dbReference type="SUPFAM" id="SSF56112">
    <property type="entry name" value="Protein kinase-like (PK-like)"/>
    <property type="match status" value="1"/>
</dbReference>
<evidence type="ECO:0000256" key="14">
    <source>
        <dbReference type="PROSITE-ProRule" id="PRU10141"/>
    </source>
</evidence>
<dbReference type="SMART" id="SM00369">
    <property type="entry name" value="LRR_TYP"/>
    <property type="match status" value="6"/>
</dbReference>
<dbReference type="SMART" id="SM00365">
    <property type="entry name" value="LRR_SD22"/>
    <property type="match status" value="5"/>
</dbReference>
<dbReference type="InterPro" id="IPR003591">
    <property type="entry name" value="Leu-rich_rpt_typical-subtyp"/>
</dbReference>
<dbReference type="InterPro" id="IPR001245">
    <property type="entry name" value="Ser-Thr/Tyr_kinase_cat_dom"/>
</dbReference>
<dbReference type="EMBL" id="JAFEMO010000003">
    <property type="protein sequence ID" value="KAH7574667.1"/>
    <property type="molecule type" value="Genomic_DNA"/>
</dbReference>
<evidence type="ECO:0000313" key="17">
    <source>
        <dbReference type="EMBL" id="KAH7574667.1"/>
    </source>
</evidence>
<evidence type="ECO:0000256" key="11">
    <source>
        <dbReference type="ARBA" id="ARBA00022989"/>
    </source>
</evidence>
<keyword evidence="4" id="KW-0433">Leucine-rich repeat</keyword>
<organism evidence="17 18">
    <name type="scientific">Xanthoceras sorbifolium</name>
    <dbReference type="NCBI Taxonomy" id="99658"/>
    <lineage>
        <taxon>Eukaryota</taxon>
        <taxon>Viridiplantae</taxon>
        <taxon>Streptophyta</taxon>
        <taxon>Embryophyta</taxon>
        <taxon>Tracheophyta</taxon>
        <taxon>Spermatophyta</taxon>
        <taxon>Magnoliopsida</taxon>
        <taxon>eudicotyledons</taxon>
        <taxon>Gunneridae</taxon>
        <taxon>Pentapetalae</taxon>
        <taxon>rosids</taxon>
        <taxon>malvids</taxon>
        <taxon>Sapindales</taxon>
        <taxon>Sapindaceae</taxon>
        <taxon>Xanthoceroideae</taxon>
        <taxon>Xanthoceras</taxon>
    </lineage>
</organism>
<evidence type="ECO:0000256" key="4">
    <source>
        <dbReference type="ARBA" id="ARBA00022614"/>
    </source>
</evidence>
<dbReference type="Pfam" id="PF00560">
    <property type="entry name" value="LRR_1"/>
    <property type="match status" value="2"/>
</dbReference>
<evidence type="ECO:0000256" key="2">
    <source>
        <dbReference type="ARBA" id="ARBA00008684"/>
    </source>
</evidence>
<evidence type="ECO:0000256" key="6">
    <source>
        <dbReference type="ARBA" id="ARBA00022692"/>
    </source>
</evidence>
<dbReference type="PANTHER" id="PTHR48056:SF89">
    <property type="entry name" value="OS06G0585982 PROTEIN"/>
    <property type="match status" value="1"/>
</dbReference>
<dbReference type="Proteomes" id="UP000827721">
    <property type="component" value="Unassembled WGS sequence"/>
</dbReference>
<keyword evidence="6" id="KW-0812">Transmembrane</keyword>
<keyword evidence="13" id="KW-0325">Glycoprotein</keyword>
<protein>
    <recommendedName>
        <fullName evidence="16">Protein kinase domain-containing protein</fullName>
    </recommendedName>
</protein>
<dbReference type="SUPFAM" id="SSF52047">
    <property type="entry name" value="RNI-like"/>
    <property type="match status" value="1"/>
</dbReference>
<dbReference type="InterPro" id="IPR013210">
    <property type="entry name" value="LRR_N_plant-typ"/>
</dbReference>
<keyword evidence="10 14" id="KW-0067">ATP-binding</keyword>
<dbReference type="InterPro" id="IPR001611">
    <property type="entry name" value="Leu-rich_rpt"/>
</dbReference>
<comment type="similarity">
    <text evidence="2">Belongs to the protein kinase superfamily. Ser/Thr protein kinase family.</text>
</comment>
<accession>A0ABQ8IDE3</accession>
<feature type="chain" id="PRO_5045043391" description="Protein kinase domain-containing protein" evidence="15">
    <location>
        <begin position="28"/>
        <end position="1021"/>
    </location>
</feature>
<gene>
    <name evidence="17" type="ORF">JRO89_XS03G0328700</name>
</gene>
<comment type="subcellular location">
    <subcellularLocation>
        <location evidence="1">Membrane</location>
    </subcellularLocation>
</comment>
<evidence type="ECO:0000256" key="12">
    <source>
        <dbReference type="ARBA" id="ARBA00023136"/>
    </source>
</evidence>
<keyword evidence="9" id="KW-0418">Kinase</keyword>
<evidence type="ECO:0000256" key="9">
    <source>
        <dbReference type="ARBA" id="ARBA00022777"/>
    </source>
</evidence>
<dbReference type="Pfam" id="PF08263">
    <property type="entry name" value="LRRNT_2"/>
    <property type="match status" value="1"/>
</dbReference>
<evidence type="ECO:0000256" key="7">
    <source>
        <dbReference type="ARBA" id="ARBA00022737"/>
    </source>
</evidence>
<comment type="caution">
    <text evidence="17">The sequence shown here is derived from an EMBL/GenBank/DDBJ whole genome shotgun (WGS) entry which is preliminary data.</text>
</comment>
<dbReference type="PROSITE" id="PS00108">
    <property type="entry name" value="PROTEIN_KINASE_ST"/>
    <property type="match status" value="1"/>
</dbReference>
<keyword evidence="15" id="KW-0732">Signal</keyword>
<evidence type="ECO:0000256" key="5">
    <source>
        <dbReference type="ARBA" id="ARBA00022679"/>
    </source>
</evidence>
<evidence type="ECO:0000313" key="18">
    <source>
        <dbReference type="Proteomes" id="UP000827721"/>
    </source>
</evidence>
<evidence type="ECO:0000256" key="10">
    <source>
        <dbReference type="ARBA" id="ARBA00022840"/>
    </source>
</evidence>
<dbReference type="PROSITE" id="PS00107">
    <property type="entry name" value="PROTEIN_KINASE_ATP"/>
    <property type="match status" value="1"/>
</dbReference>
<name>A0ABQ8IDE3_9ROSI</name>
<evidence type="ECO:0000256" key="13">
    <source>
        <dbReference type="ARBA" id="ARBA00023180"/>
    </source>
</evidence>
<feature type="signal peptide" evidence="15">
    <location>
        <begin position="1"/>
        <end position="27"/>
    </location>
</feature>
<dbReference type="PROSITE" id="PS50011">
    <property type="entry name" value="PROTEIN_KINASE_DOM"/>
    <property type="match status" value="1"/>
</dbReference>
<evidence type="ECO:0000256" key="8">
    <source>
        <dbReference type="ARBA" id="ARBA00022741"/>
    </source>
</evidence>
<dbReference type="PANTHER" id="PTHR48056">
    <property type="entry name" value="LRR RECEPTOR-LIKE SERINE/THREONINE-PROTEIN KINASE-RELATED"/>
    <property type="match status" value="1"/>
</dbReference>
<evidence type="ECO:0000259" key="16">
    <source>
        <dbReference type="PROSITE" id="PS50011"/>
    </source>
</evidence>
<evidence type="ECO:0000256" key="1">
    <source>
        <dbReference type="ARBA" id="ARBA00004370"/>
    </source>
</evidence>
<dbReference type="InterPro" id="IPR000719">
    <property type="entry name" value="Prot_kinase_dom"/>
</dbReference>
<dbReference type="InterPro" id="IPR011009">
    <property type="entry name" value="Kinase-like_dom_sf"/>
</dbReference>
<dbReference type="Gene3D" id="3.80.10.10">
    <property type="entry name" value="Ribonuclease Inhibitor"/>
    <property type="match status" value="4"/>
</dbReference>
<dbReference type="SMART" id="SM00220">
    <property type="entry name" value="S_TKc"/>
    <property type="match status" value="1"/>
</dbReference>
<sequence>MLTSNSTLRFPAILLWCFSLLLPCTFSAPSPTITYTNETDHLSLLEIKSQLHDPLGVTSSWNNSVPLCMWTGVSCGHRHQRVVELDLKNQSIGGRLSPSIGNLSFLRSISLEDNNLYGGIPHEVGRLSKLKNLILSSNSFSGTMPTNLSFCSNLVTFYANDNNIVGEIPAEIGYLLKLEKLSIGENHLTGQIPASIGNLSALQVIYLDDNSLKGRIPDTLGQLRSLSYFDLGENKFTGTVPSSIYNISTLETFGLLVNNFHGSLPLEIGNSLPNLKVFIIAENSFTGPLPESLSNASNLVQLAVEENHFSGKVSIDFSGLKNLSYLHLGQNSLGTRTASDLDFVTSLTNCSKLGMLALYQNQFGGLLPQSIANLSTVLTGLLIGANHISGSIPLGIQNLVNLNNIGLEYNQLTGMIPHVIGEMKSLQMLYLNGNSLQGSIPSSLGNLTLLSKLRLESNNLQGNIPSTLGNCRILNDLSLFENKLTGTVPPQILSITTLSLALDLSDNLLSGGFPLEVGNLKNLIALNISGNRFSGKIPVTLGGCTSLEYLNLQGNHFSGSIPPSLSSLKSMKMLDLSSNNLSGRIPEYFENLSFMDFLNLSYNSFEGEVPRKGVFNNTRKFSLTGNKKLCGGLVVLHLPPCQSKRSNKSKTNLLKVLIPTMVSCLILSSAGIIVVITRRRKSSNKSSGMMHMEVQFPLVSYADLNKATNEFSSLNMIGQGSYGIVYKGILGEMLVAVKMINLQQKGASKSFLAECEALRNIRHRNLIKIITVCSSIDFKGIDFKALVYEYMENGSLEEWLHQNKDQTDSDDLNLMQRLNIAIDVASAIEYLHHHCEPPIVHGDLKPSNVLLDQDMVAHVGDFGLAKFLFDHPPSSTRETQSSTIGMKGTVGYYGMGSEVSMSGDVYSFGILLLEMFTERRPTDNLFKDGLTLHEFARMALPERAMEIIEPSLLFEVGDGSNNNNNVENSARHGRGRARIEECLVSILRTGVVCSIESPSERMEMTKVVSKLCSVREKFLRT</sequence>
<keyword evidence="3" id="KW-0723">Serine/threonine-protein kinase</keyword>
<keyword evidence="5" id="KW-0808">Transferase</keyword>
<dbReference type="Pfam" id="PF13855">
    <property type="entry name" value="LRR_8"/>
    <property type="match status" value="2"/>
</dbReference>
<dbReference type="InterPro" id="IPR032675">
    <property type="entry name" value="LRR_dom_sf"/>
</dbReference>
<dbReference type="Gene3D" id="3.30.200.20">
    <property type="entry name" value="Phosphorylase Kinase, domain 1"/>
    <property type="match status" value="1"/>
</dbReference>
<reference evidence="17 18" key="1">
    <citation type="submission" date="2021-02" db="EMBL/GenBank/DDBJ databases">
        <title>Plant Genome Project.</title>
        <authorList>
            <person name="Zhang R.-G."/>
        </authorList>
    </citation>
    <scope>NUCLEOTIDE SEQUENCE [LARGE SCALE GENOMIC DNA]</scope>
    <source>
        <tissue evidence="17">Leaves</tissue>
    </source>
</reference>
<feature type="domain" description="Protein kinase" evidence="16">
    <location>
        <begin position="711"/>
        <end position="1019"/>
    </location>
</feature>
<feature type="binding site" evidence="14">
    <location>
        <position position="738"/>
    </location>
    <ligand>
        <name>ATP</name>
        <dbReference type="ChEBI" id="CHEBI:30616"/>
    </ligand>
</feature>
<evidence type="ECO:0000256" key="15">
    <source>
        <dbReference type="SAM" id="SignalP"/>
    </source>
</evidence>
<proteinExistence type="inferred from homology"/>
<dbReference type="InterPro" id="IPR017441">
    <property type="entry name" value="Protein_kinase_ATP_BS"/>
</dbReference>
<keyword evidence="7" id="KW-0677">Repeat</keyword>
<keyword evidence="11" id="KW-1133">Transmembrane helix</keyword>